<gene>
    <name evidence="3" type="ORF">CSAL01_13429</name>
</gene>
<dbReference type="SUPFAM" id="SSF53335">
    <property type="entry name" value="S-adenosyl-L-methionine-dependent methyltransferases"/>
    <property type="match status" value="1"/>
</dbReference>
<accession>A0A135RY13</accession>
<comment type="similarity">
    <text evidence="1">Belongs to the methyltransferase superfamily. LaeA methyltransferase family.</text>
</comment>
<feature type="region of interest" description="Disordered" evidence="2">
    <location>
        <begin position="1"/>
        <end position="37"/>
    </location>
</feature>
<dbReference type="InterPro" id="IPR029063">
    <property type="entry name" value="SAM-dependent_MTases_sf"/>
</dbReference>
<evidence type="ECO:0000313" key="3">
    <source>
        <dbReference type="EMBL" id="KXH28585.1"/>
    </source>
</evidence>
<dbReference type="Proteomes" id="UP000070121">
    <property type="component" value="Unassembled WGS sequence"/>
</dbReference>
<protein>
    <submittedName>
        <fullName evidence="3">Methyltransferase</fullName>
    </submittedName>
</protein>
<evidence type="ECO:0000256" key="1">
    <source>
        <dbReference type="ARBA" id="ARBA00038158"/>
    </source>
</evidence>
<keyword evidence="4" id="KW-1185">Reference proteome</keyword>
<dbReference type="EMBL" id="JFFI01002610">
    <property type="protein sequence ID" value="KXH28585.1"/>
    <property type="molecule type" value="Genomic_DNA"/>
</dbReference>
<evidence type="ECO:0000313" key="4">
    <source>
        <dbReference type="Proteomes" id="UP000070121"/>
    </source>
</evidence>
<dbReference type="GO" id="GO:0008168">
    <property type="term" value="F:methyltransferase activity"/>
    <property type="evidence" value="ECO:0007669"/>
    <property type="project" value="UniProtKB-KW"/>
</dbReference>
<dbReference type="Gene3D" id="3.40.50.150">
    <property type="entry name" value="Vaccinia Virus protein VP39"/>
    <property type="match status" value="1"/>
</dbReference>
<proteinExistence type="inferred from homology"/>
<evidence type="ECO:0000256" key="2">
    <source>
        <dbReference type="SAM" id="MobiDB-lite"/>
    </source>
</evidence>
<organism evidence="3 4">
    <name type="scientific">Colletotrichum salicis</name>
    <dbReference type="NCBI Taxonomy" id="1209931"/>
    <lineage>
        <taxon>Eukaryota</taxon>
        <taxon>Fungi</taxon>
        <taxon>Dikarya</taxon>
        <taxon>Ascomycota</taxon>
        <taxon>Pezizomycotina</taxon>
        <taxon>Sordariomycetes</taxon>
        <taxon>Hypocreomycetidae</taxon>
        <taxon>Glomerellales</taxon>
        <taxon>Glomerellaceae</taxon>
        <taxon>Colletotrichum</taxon>
        <taxon>Colletotrichum acutatum species complex</taxon>
    </lineage>
</organism>
<dbReference type="PANTHER" id="PTHR43591:SF10">
    <property type="entry name" value="ABC TRANSMEMBRANE TYPE-1 DOMAIN-CONTAINING PROTEIN-RELATED"/>
    <property type="match status" value="1"/>
</dbReference>
<dbReference type="PANTHER" id="PTHR43591">
    <property type="entry name" value="METHYLTRANSFERASE"/>
    <property type="match status" value="1"/>
</dbReference>
<dbReference type="STRING" id="1209931.A0A135RY13"/>
<keyword evidence="3" id="KW-0808">Transferase</keyword>
<sequence>MASSPPAAVPAESPATTTAPTPIPNATAPLEPEEEGNVGDLFRTIDDTSSIDERISNFTASLSSSVVDYPVEYGRRYHAYRPGTYKFPNDEKEMDRLDLAHAMIVKATGSKLFHAPLDWDKIHSILDIGTGTGLWAVEMGDIFERAEANIMAQVYGNDLSAIQPQWVPPNVRFEIDDVESPWVETKKYDFIMCRYMTASITDWPKLVRNIYNHLNPGGWVEFLDMNPEFYSEDGSYTQDHATYKWNQAFLAAIRAVGRDPTPGPGHEARVREAGFTNVTAEKYKAPLTPWAKDQHYKDLGMMNLVLTIDGLEGFSMKMFTEVLGRTREEVEVEIMGVRNELKTNPPIFRQASPHGRSKVEMLILPSNSDVVYGQKPLAEPEEHTEA</sequence>
<name>A0A135RY13_9PEZI</name>
<keyword evidence="3" id="KW-0489">Methyltransferase</keyword>
<dbReference type="GO" id="GO:0032259">
    <property type="term" value="P:methylation"/>
    <property type="evidence" value="ECO:0007669"/>
    <property type="project" value="UniProtKB-KW"/>
</dbReference>
<reference evidence="3 4" key="1">
    <citation type="submission" date="2014-02" db="EMBL/GenBank/DDBJ databases">
        <title>The genome sequence of Colletotrichum salicis CBS 607.94.</title>
        <authorList>
            <person name="Baroncelli R."/>
            <person name="Thon M.R."/>
        </authorList>
    </citation>
    <scope>NUCLEOTIDE SEQUENCE [LARGE SCALE GENOMIC DNA]</scope>
    <source>
        <strain evidence="3 4">CBS 607.94</strain>
    </source>
</reference>
<feature type="compositionally biased region" description="Low complexity" evidence="2">
    <location>
        <begin position="1"/>
        <end position="29"/>
    </location>
</feature>
<comment type="caution">
    <text evidence="3">The sequence shown here is derived from an EMBL/GenBank/DDBJ whole genome shotgun (WGS) entry which is preliminary data.</text>
</comment>
<dbReference type="CDD" id="cd02440">
    <property type="entry name" value="AdoMet_MTases"/>
    <property type="match status" value="1"/>
</dbReference>
<dbReference type="AlphaFoldDB" id="A0A135RY13"/>
<dbReference type="OrthoDB" id="2013972at2759"/>
<dbReference type="Pfam" id="PF13489">
    <property type="entry name" value="Methyltransf_23"/>
    <property type="match status" value="1"/>
</dbReference>